<dbReference type="OrthoDB" id="428497at2"/>
<dbReference type="Gene3D" id="3.40.50.150">
    <property type="entry name" value="Vaccinia Virus protein VP39"/>
    <property type="match status" value="1"/>
</dbReference>
<proteinExistence type="predicted"/>
<dbReference type="CDD" id="cd02440">
    <property type="entry name" value="AdoMet_MTases"/>
    <property type="match status" value="1"/>
</dbReference>
<reference evidence="1" key="1">
    <citation type="journal article" date="2015" name="Proc. Natl. Acad. Sci. U.S.A.">
        <title>Bacterial clade with the ribosomal RNA operon on a small plasmid rather than the chromosome.</title>
        <authorList>
            <person name="Anda M."/>
            <person name="Ohtsubo Y."/>
            <person name="Okubo T."/>
            <person name="Sugawara M."/>
            <person name="Nagata Y."/>
            <person name="Tsuda M."/>
            <person name="Minamisawa K."/>
            <person name="Mitsui H."/>
        </authorList>
    </citation>
    <scope>NUCLEOTIDE SEQUENCE</scope>
    <source>
        <strain evidence="1">DSM 15513</strain>
    </source>
</reference>
<dbReference type="AlphaFoldDB" id="A0A0P0ZA62"/>
<sequence length="357" mass="39532">MGVLQPKGARVKQASFEFDGESLITQDMISGNLVHAEASAEANEAKVAHTQVALLLEMTRQRLEKPGSEFPAMATLFSELHKARMRYNPSIWAELVKLIQNHPVAAIIHEDPFTRRSFEKPRGYSGDAGLLDFIYKHKSRAAEMADASNRGRAINAYTNEAPAACAVRERRELLAREVDSVSETVGRDAEVLTIAAGHLREVELSSAFNNGALKRWVALDQDPMSIGVMTRDLAGSSVEPLNGSVRGLLKGDYALGQFDLVYAAGLYDYLPDPVAIKLTKTCINLLKPGGRFLMANFADDIVDDGYMETMMNWSLILRNNEDMWRIVNGSVDRNATKVDVWRGENGNIIYAVIEKKD</sequence>
<evidence type="ECO:0008006" key="2">
    <source>
        <dbReference type="Google" id="ProtNLM"/>
    </source>
</evidence>
<organism evidence="1">
    <name type="scientific">Fulvimarina pelagi</name>
    <dbReference type="NCBI Taxonomy" id="217511"/>
    <lineage>
        <taxon>Bacteria</taxon>
        <taxon>Pseudomonadati</taxon>
        <taxon>Pseudomonadota</taxon>
        <taxon>Alphaproteobacteria</taxon>
        <taxon>Hyphomicrobiales</taxon>
        <taxon>Aurantimonadaceae</taxon>
        <taxon>Fulvimarina</taxon>
    </lineage>
</organism>
<evidence type="ECO:0000313" key="1">
    <source>
        <dbReference type="EMBL" id="BAT31300.1"/>
    </source>
</evidence>
<name>A0A0P0ZA62_9HYPH</name>
<dbReference type="EMBL" id="LC066397">
    <property type="protein sequence ID" value="BAT31300.1"/>
    <property type="molecule type" value="Genomic_DNA"/>
</dbReference>
<protein>
    <recommendedName>
        <fullName evidence="2">Methyltransferase</fullName>
    </recommendedName>
</protein>
<dbReference type="SUPFAM" id="SSF53335">
    <property type="entry name" value="S-adenosyl-L-methionine-dependent methyltransferases"/>
    <property type="match status" value="1"/>
</dbReference>
<dbReference type="InterPro" id="IPR029063">
    <property type="entry name" value="SAM-dependent_MTases_sf"/>
</dbReference>
<accession>A0A0P0ZA62</accession>